<dbReference type="SUPFAM" id="SSF51338">
    <property type="entry name" value="Composite domain of metallo-dependent hydrolases"/>
    <property type="match status" value="1"/>
</dbReference>
<name>A0A939DHI2_9GAMM</name>
<feature type="domain" description="Amidohydrolase-related" evidence="2">
    <location>
        <begin position="103"/>
        <end position="444"/>
    </location>
</feature>
<dbReference type="RefSeq" id="WP_206561068.1">
    <property type="nucleotide sequence ID" value="NZ_JAFKCZ010000009.1"/>
</dbReference>
<keyword evidence="1" id="KW-0732">Signal</keyword>
<organism evidence="3 4">
    <name type="scientific">Parahaliea mediterranea</name>
    <dbReference type="NCBI Taxonomy" id="651086"/>
    <lineage>
        <taxon>Bacteria</taxon>
        <taxon>Pseudomonadati</taxon>
        <taxon>Pseudomonadota</taxon>
        <taxon>Gammaproteobacteria</taxon>
        <taxon>Cellvibrionales</taxon>
        <taxon>Halieaceae</taxon>
        <taxon>Parahaliea</taxon>
    </lineage>
</organism>
<feature type="signal peptide" evidence="1">
    <location>
        <begin position="1"/>
        <end position="26"/>
    </location>
</feature>
<keyword evidence="4" id="KW-1185">Reference proteome</keyword>
<dbReference type="SUPFAM" id="SSF51556">
    <property type="entry name" value="Metallo-dependent hydrolases"/>
    <property type="match status" value="1"/>
</dbReference>
<dbReference type="PANTHER" id="PTHR43135">
    <property type="entry name" value="ALPHA-D-RIBOSE 1-METHYLPHOSPHONATE 5-TRIPHOSPHATE DIPHOSPHATASE"/>
    <property type="match status" value="1"/>
</dbReference>
<evidence type="ECO:0000256" key="1">
    <source>
        <dbReference type="SAM" id="SignalP"/>
    </source>
</evidence>
<dbReference type="AlphaFoldDB" id="A0A939DHI2"/>
<dbReference type="Gene3D" id="2.30.40.10">
    <property type="entry name" value="Urease, subunit C, domain 1"/>
    <property type="match status" value="1"/>
</dbReference>
<dbReference type="PANTHER" id="PTHR43135:SF3">
    <property type="entry name" value="ALPHA-D-RIBOSE 1-METHYLPHOSPHONATE 5-TRIPHOSPHATE DIPHOSPHATASE"/>
    <property type="match status" value="1"/>
</dbReference>
<protein>
    <submittedName>
        <fullName evidence="3">Amidohydrolase family protein</fullName>
    </submittedName>
</protein>
<dbReference type="Proteomes" id="UP000664303">
    <property type="component" value="Unassembled WGS sequence"/>
</dbReference>
<comment type="caution">
    <text evidence="3">The sequence shown here is derived from an EMBL/GenBank/DDBJ whole genome shotgun (WGS) entry which is preliminary data.</text>
</comment>
<accession>A0A939DHI2</accession>
<dbReference type="InterPro" id="IPR011059">
    <property type="entry name" value="Metal-dep_hydrolase_composite"/>
</dbReference>
<proteinExistence type="predicted"/>
<dbReference type="EMBL" id="JAFKCZ010000009">
    <property type="protein sequence ID" value="MBN7797617.1"/>
    <property type="molecule type" value="Genomic_DNA"/>
</dbReference>
<reference evidence="3" key="1">
    <citation type="submission" date="2021-02" db="EMBL/GenBank/DDBJ databases">
        <title>PHA producing bacteria isolated from coastal sediment in Guangdong, Shenzhen.</title>
        <authorList>
            <person name="Zheng W."/>
            <person name="Yu S."/>
            <person name="Huang Y."/>
        </authorList>
    </citation>
    <scope>NUCLEOTIDE SEQUENCE</scope>
    <source>
        <strain evidence="3">TN14-10</strain>
    </source>
</reference>
<feature type="chain" id="PRO_5037919685" evidence="1">
    <location>
        <begin position="27"/>
        <end position="461"/>
    </location>
</feature>
<dbReference type="InterPro" id="IPR057744">
    <property type="entry name" value="OTAase-like"/>
</dbReference>
<evidence type="ECO:0000313" key="4">
    <source>
        <dbReference type="Proteomes" id="UP000664303"/>
    </source>
</evidence>
<evidence type="ECO:0000313" key="3">
    <source>
        <dbReference type="EMBL" id="MBN7797617.1"/>
    </source>
</evidence>
<dbReference type="Gene3D" id="3.20.20.140">
    <property type="entry name" value="Metal-dependent hydrolases"/>
    <property type="match status" value="1"/>
</dbReference>
<dbReference type="InterPro" id="IPR032466">
    <property type="entry name" value="Metal_Hydrolase"/>
</dbReference>
<gene>
    <name evidence="3" type="ORF">JYP50_13485</name>
</gene>
<sequence>MFKPRQLRALKALAVLALAGARTALAAGLASSDIEPDTSPPPLLVHAGKLLVDPAAAPLSEASLLVADGSVVAVHKGFLDPGDSRLKGIAGTIQVVDLREQSVLPGLIDAHVHLLSDFQGKQRAYEMTAAEFALAGAANARATLQAGVTTVRDLGADSAAIFYLRDAIAAGRIPGPRVLSAGASLSITGGHSDDVGPNQGLWSPDNVASRCDGATDCRRAVRHQIKRGADVIKITATGGGGKPQGGPDADPEFTMDEMSEIVSTAHRMERKVAAHAHGTKGIEMAVAAGVDSIEHGTFLDSGVIRAMSKRGVYLVPTLSVRDNLSDLGEDEPEYIQKRAHLILKTTPKVMRQAYEAGVPIAMGSDAGVVPHGENVRELEWMVEIGMSPKDAIFAATVGGARLLGLEDRVGRLKPGMAADFVAVNGDPLDDVSNLRRVVMVVKAGIPVPLDRNPALTKSTDH</sequence>
<dbReference type="InterPro" id="IPR006680">
    <property type="entry name" value="Amidohydro-rel"/>
</dbReference>
<dbReference type="Pfam" id="PF01979">
    <property type="entry name" value="Amidohydro_1"/>
    <property type="match status" value="1"/>
</dbReference>
<evidence type="ECO:0000259" key="2">
    <source>
        <dbReference type="Pfam" id="PF01979"/>
    </source>
</evidence>
<dbReference type="CDD" id="cd01299">
    <property type="entry name" value="Met_dep_hydrolase_A"/>
    <property type="match status" value="1"/>
</dbReference>
<dbReference type="GO" id="GO:0016810">
    <property type="term" value="F:hydrolase activity, acting on carbon-nitrogen (but not peptide) bonds"/>
    <property type="evidence" value="ECO:0007669"/>
    <property type="project" value="InterPro"/>
</dbReference>
<dbReference type="InterPro" id="IPR051781">
    <property type="entry name" value="Metallo-dep_Hydrolase"/>
</dbReference>